<feature type="region of interest" description="Disordered" evidence="1">
    <location>
        <begin position="659"/>
        <end position="678"/>
    </location>
</feature>
<dbReference type="OrthoDB" id="88907at2759"/>
<evidence type="ECO:0008006" key="6">
    <source>
        <dbReference type="Google" id="ProtNLM"/>
    </source>
</evidence>
<sequence length="678" mass="77273">MLMELSLQDQEYCRDLTTQLLDRSLYECEELGLSTSQSGTHADLNSRRWKKLQSHPDVTLYADRSPGSNWLPVMNRGDWEQPIAVTSFGEIKCSLDDLLLALVSPNMATIKLRGVLMGRRPEANLKLMPIVTPTQASPFEFLGVAQFVNTQHWPLTMFVDPREMVLVLATGEVVTANGRRFGYEIILSVPLLKSAMTRTQVVETRVFWEQNDGSVGMYSKLIVDIRTRLPESVKQAMLCRGVMRFWKFIPRSVETKNLRWCLKRRKALVRDIRPPYQVTGPVRCVLTSKLLEKALVDCEELNLVHGGDHAKLDRNRWKKLQSHPDVTMYAERNANSAWLPMMRRTDWEHPVAVTAVGQMKLSLDDVLLALVTPNAATQRLRSFIMDRRPERNCQYALIEKPTKDTPFRFLAVSRFLNTHNWPFTMFVGPREMVLAVATGKVISDSGRCYGYEMVQSVAVRCKDPQRASMMRSQLLQARLFWEQPDGSVGVYNKLVLDSKNRLADSVKQGTLCRAVVAFWKFVPRCVEMKKLRWCVRNKKSLIRELQPQPQPQDTEEESNVRCAGCAVMSLDFRSEQSVENRCEFCERWLCGSPSCRPSCQLKLIIRSESSMYEQKLMLCPRCIAFVRNQNAADIALADLLEAQQPSYGSAASFTKTSADWDEDSFSSTSTAYSPTKAS</sequence>
<protein>
    <recommendedName>
        <fullName evidence="6">FYVE-type domain-containing protein</fullName>
    </recommendedName>
</protein>
<dbReference type="PANTHER" id="PTHR13510:SF44">
    <property type="entry name" value="RABENOSYN-5"/>
    <property type="match status" value="1"/>
</dbReference>
<dbReference type="Proteomes" id="UP000433483">
    <property type="component" value="Unassembled WGS sequence"/>
</dbReference>
<dbReference type="Proteomes" id="UP000429523">
    <property type="component" value="Unassembled WGS sequence"/>
</dbReference>
<dbReference type="EMBL" id="QXGF01000214">
    <property type="protein sequence ID" value="KAE8944253.1"/>
    <property type="molecule type" value="Genomic_DNA"/>
</dbReference>
<dbReference type="AlphaFoldDB" id="A0A6A3YW23"/>
<gene>
    <name evidence="3" type="ORF">PF005_g5572</name>
    <name evidence="2" type="ORF">PF009_g6076</name>
</gene>
<evidence type="ECO:0000313" key="2">
    <source>
        <dbReference type="EMBL" id="KAE8944253.1"/>
    </source>
</evidence>
<reference evidence="4 5" key="1">
    <citation type="submission" date="2018-08" db="EMBL/GenBank/DDBJ databases">
        <title>Genomic investigation of the strawberry pathogen Phytophthora fragariae indicates pathogenicity is determined by transcriptional variation in three key races.</title>
        <authorList>
            <person name="Adams T.M."/>
            <person name="Armitage A.D."/>
            <person name="Sobczyk M.K."/>
            <person name="Bates H.J."/>
            <person name="Dunwell J.M."/>
            <person name="Nellist C.F."/>
            <person name="Harrison R.J."/>
        </authorList>
    </citation>
    <scope>NUCLEOTIDE SEQUENCE [LARGE SCALE GENOMIC DNA]</scope>
    <source>
        <strain evidence="3 5">NOV-27</strain>
        <strain evidence="2 4">NOV-9</strain>
    </source>
</reference>
<dbReference type="InterPro" id="IPR052727">
    <property type="entry name" value="Rab4/Rab5_effector"/>
</dbReference>
<organism evidence="3 5">
    <name type="scientific">Phytophthora fragariae</name>
    <dbReference type="NCBI Taxonomy" id="53985"/>
    <lineage>
        <taxon>Eukaryota</taxon>
        <taxon>Sar</taxon>
        <taxon>Stramenopiles</taxon>
        <taxon>Oomycota</taxon>
        <taxon>Peronosporomycetes</taxon>
        <taxon>Peronosporales</taxon>
        <taxon>Peronosporaceae</taxon>
        <taxon>Phytophthora</taxon>
    </lineage>
</organism>
<evidence type="ECO:0000256" key="1">
    <source>
        <dbReference type="SAM" id="MobiDB-lite"/>
    </source>
</evidence>
<accession>A0A6A3YW23</accession>
<comment type="caution">
    <text evidence="3">The sequence shown here is derived from an EMBL/GenBank/DDBJ whole genome shotgun (WGS) entry which is preliminary data.</text>
</comment>
<dbReference type="PANTHER" id="PTHR13510">
    <property type="entry name" value="FYVE-FINGER-CONTAINING RAB5 EFFECTOR PROTEIN RABENOSYN-5-RELATED"/>
    <property type="match status" value="1"/>
</dbReference>
<evidence type="ECO:0000313" key="5">
    <source>
        <dbReference type="Proteomes" id="UP000433483"/>
    </source>
</evidence>
<dbReference type="EMBL" id="QXGB01000195">
    <property type="protein sequence ID" value="KAE9225306.1"/>
    <property type="molecule type" value="Genomic_DNA"/>
</dbReference>
<name>A0A6A3YW23_9STRA</name>
<evidence type="ECO:0000313" key="4">
    <source>
        <dbReference type="Proteomes" id="UP000429523"/>
    </source>
</evidence>
<feature type="compositionally biased region" description="Polar residues" evidence="1">
    <location>
        <begin position="665"/>
        <end position="678"/>
    </location>
</feature>
<proteinExistence type="predicted"/>
<evidence type="ECO:0000313" key="3">
    <source>
        <dbReference type="EMBL" id="KAE9225306.1"/>
    </source>
</evidence>
<keyword evidence="5" id="KW-1185">Reference proteome</keyword>